<accession>A0ABV8SHJ1</accession>
<dbReference type="InterPro" id="IPR036061">
    <property type="entry name" value="CheW-like_dom_sf"/>
</dbReference>
<dbReference type="Gene3D" id="1.10.287.560">
    <property type="entry name" value="Histidine kinase CheA-like, homodimeric domain"/>
    <property type="match status" value="1"/>
</dbReference>
<comment type="function">
    <text evidence="10">Involved in the transmission of sensory signals from the chemoreceptors to the flagellar motors. CheA is autophosphorylated; it can transfer its phosphate group to either CheB or CheY.</text>
</comment>
<evidence type="ECO:0000256" key="10">
    <source>
        <dbReference type="ARBA" id="ARBA00035100"/>
    </source>
</evidence>
<evidence type="ECO:0000256" key="2">
    <source>
        <dbReference type="ARBA" id="ARBA00012438"/>
    </source>
</evidence>
<dbReference type="SMART" id="SM00387">
    <property type="entry name" value="HATPase_c"/>
    <property type="match status" value="1"/>
</dbReference>
<evidence type="ECO:0000256" key="5">
    <source>
        <dbReference type="ARBA" id="ARBA00022679"/>
    </source>
</evidence>
<gene>
    <name evidence="13" type="ORF">ACFO1S_23235</name>
</gene>
<dbReference type="Pfam" id="PF01584">
    <property type="entry name" value="CheW"/>
    <property type="match status" value="1"/>
</dbReference>
<dbReference type="PRINTS" id="PR00344">
    <property type="entry name" value="BCTRLSENSOR"/>
</dbReference>
<name>A0ABV8SHJ1_9BACL</name>
<dbReference type="PANTHER" id="PTHR43395">
    <property type="entry name" value="SENSOR HISTIDINE KINASE CHEA"/>
    <property type="match status" value="1"/>
</dbReference>
<dbReference type="Pfam" id="PF02895">
    <property type="entry name" value="H-kinase_dim"/>
    <property type="match status" value="1"/>
</dbReference>
<keyword evidence="6" id="KW-0547">Nucleotide-binding</keyword>
<dbReference type="RefSeq" id="WP_204601591.1">
    <property type="nucleotide sequence ID" value="NZ_JBHSED010000058.1"/>
</dbReference>
<keyword evidence="14" id="KW-1185">Reference proteome</keyword>
<dbReference type="InterPro" id="IPR051315">
    <property type="entry name" value="Bact_Chemotaxis_CheA"/>
</dbReference>
<dbReference type="InterPro" id="IPR005467">
    <property type="entry name" value="His_kinase_dom"/>
</dbReference>
<evidence type="ECO:0000313" key="14">
    <source>
        <dbReference type="Proteomes" id="UP001595755"/>
    </source>
</evidence>
<dbReference type="Gene3D" id="2.30.30.40">
    <property type="entry name" value="SH3 Domains"/>
    <property type="match status" value="1"/>
</dbReference>
<dbReference type="InterPro" id="IPR002545">
    <property type="entry name" value="CheW-lke_dom"/>
</dbReference>
<dbReference type="CDD" id="cd00731">
    <property type="entry name" value="CheA_reg"/>
    <property type="match status" value="1"/>
</dbReference>
<sequence length="436" mass="48447">MSESLELKAKGQSVRVDISKLEQLMNMVGELMIDQTRLRQLEKQIRREDETTHSAEELRHVVDRLSNVVGDLQQSVMKIRMLPVEQLFNRIPRMVRDLSRSMGKEVELIMEGSETELDRTLIEGLLDPLAQFVRNAVDHGIESPAERIAAGKSAKGTLRLSAGRENNQALFLIEDDGIGIDTEMLKRRITHEGQLSPEMAATLNDQDVTELIFHPVLSAPLANGRPPSRTGLSVVKADIEKIRGRIHVETRKGSGTRIEVRLPLTLAIIQGLQVAIADRSYIVPMNGVVEIVRTTAAQTQYVQGCPVIMLRNRILPIVWLRDYFHLPRDNNYRGYLSLLVVGHHEQRVAIAVDKLIGIQDIVVKSLGALLGHVEGISGATTLGSGKVAPILDVEAISAKLQLQTRRGPIQTNSVSTSPETCQETYNYEVNGHEMVL</sequence>
<dbReference type="InterPro" id="IPR004105">
    <property type="entry name" value="CheA-like_dim"/>
</dbReference>
<dbReference type="Pfam" id="PF02518">
    <property type="entry name" value="HATPase_c"/>
    <property type="match status" value="1"/>
</dbReference>
<keyword evidence="4" id="KW-0145">Chemotaxis</keyword>
<dbReference type="Proteomes" id="UP001595755">
    <property type="component" value="Unassembled WGS sequence"/>
</dbReference>
<dbReference type="InterPro" id="IPR036890">
    <property type="entry name" value="HATPase_C_sf"/>
</dbReference>
<evidence type="ECO:0000259" key="11">
    <source>
        <dbReference type="PROSITE" id="PS50109"/>
    </source>
</evidence>
<evidence type="ECO:0000313" key="13">
    <source>
        <dbReference type="EMBL" id="MFC4306342.1"/>
    </source>
</evidence>
<evidence type="ECO:0000256" key="7">
    <source>
        <dbReference type="ARBA" id="ARBA00022777"/>
    </source>
</evidence>
<keyword evidence="5 13" id="KW-0808">Transferase</keyword>
<keyword evidence="9" id="KW-0902">Two-component regulatory system</keyword>
<dbReference type="SUPFAM" id="SSF55874">
    <property type="entry name" value="ATPase domain of HSP90 chaperone/DNA topoisomerase II/histidine kinase"/>
    <property type="match status" value="1"/>
</dbReference>
<evidence type="ECO:0000256" key="9">
    <source>
        <dbReference type="ARBA" id="ARBA00023012"/>
    </source>
</evidence>
<dbReference type="InterPro" id="IPR003594">
    <property type="entry name" value="HATPase_dom"/>
</dbReference>
<dbReference type="SUPFAM" id="SSF50341">
    <property type="entry name" value="CheW-like"/>
    <property type="match status" value="1"/>
</dbReference>
<evidence type="ECO:0000259" key="12">
    <source>
        <dbReference type="PROSITE" id="PS50851"/>
    </source>
</evidence>
<dbReference type="Gene3D" id="3.30.565.10">
    <property type="entry name" value="Histidine kinase-like ATPase, C-terminal domain"/>
    <property type="match status" value="1"/>
</dbReference>
<dbReference type="InterPro" id="IPR036097">
    <property type="entry name" value="HisK_dim/P_sf"/>
</dbReference>
<proteinExistence type="predicted"/>
<comment type="catalytic activity">
    <reaction evidence="1">
        <text>ATP + protein L-histidine = ADP + protein N-phospho-L-histidine.</text>
        <dbReference type="EC" id="2.7.13.3"/>
    </reaction>
</comment>
<keyword evidence="8" id="KW-0067">ATP-binding</keyword>
<organism evidence="13 14">
    <name type="scientific">Cohnella boryungensis</name>
    <dbReference type="NCBI Taxonomy" id="768479"/>
    <lineage>
        <taxon>Bacteria</taxon>
        <taxon>Bacillati</taxon>
        <taxon>Bacillota</taxon>
        <taxon>Bacilli</taxon>
        <taxon>Bacillales</taxon>
        <taxon>Paenibacillaceae</taxon>
        <taxon>Cohnella</taxon>
    </lineage>
</organism>
<dbReference type="InterPro" id="IPR037006">
    <property type="entry name" value="CheA-like_homodim_sf"/>
</dbReference>
<evidence type="ECO:0000256" key="1">
    <source>
        <dbReference type="ARBA" id="ARBA00000085"/>
    </source>
</evidence>
<dbReference type="PANTHER" id="PTHR43395:SF10">
    <property type="entry name" value="CHEMOTAXIS PROTEIN CHEA"/>
    <property type="match status" value="1"/>
</dbReference>
<feature type="domain" description="CheW-like" evidence="12">
    <location>
        <begin position="268"/>
        <end position="402"/>
    </location>
</feature>
<evidence type="ECO:0000256" key="4">
    <source>
        <dbReference type="ARBA" id="ARBA00022500"/>
    </source>
</evidence>
<dbReference type="SUPFAM" id="SSF47384">
    <property type="entry name" value="Homodimeric domain of signal transducing histidine kinase"/>
    <property type="match status" value="1"/>
</dbReference>
<evidence type="ECO:0000256" key="3">
    <source>
        <dbReference type="ARBA" id="ARBA00021495"/>
    </source>
</evidence>
<reference evidence="14" key="1">
    <citation type="journal article" date="2019" name="Int. J. Syst. Evol. Microbiol.">
        <title>The Global Catalogue of Microorganisms (GCM) 10K type strain sequencing project: providing services to taxonomists for standard genome sequencing and annotation.</title>
        <authorList>
            <consortium name="The Broad Institute Genomics Platform"/>
            <consortium name="The Broad Institute Genome Sequencing Center for Infectious Disease"/>
            <person name="Wu L."/>
            <person name="Ma J."/>
        </authorList>
    </citation>
    <scope>NUCLEOTIDE SEQUENCE [LARGE SCALE GENOMIC DNA]</scope>
    <source>
        <strain evidence="14">CGMCC 4.1641</strain>
    </source>
</reference>
<dbReference type="EMBL" id="JBHSED010000058">
    <property type="protein sequence ID" value="MFC4306342.1"/>
    <property type="molecule type" value="Genomic_DNA"/>
</dbReference>
<comment type="caution">
    <text evidence="13">The sequence shown here is derived from an EMBL/GenBank/DDBJ whole genome shotgun (WGS) entry which is preliminary data.</text>
</comment>
<evidence type="ECO:0000256" key="6">
    <source>
        <dbReference type="ARBA" id="ARBA00022741"/>
    </source>
</evidence>
<dbReference type="PROSITE" id="PS50851">
    <property type="entry name" value="CHEW"/>
    <property type="match status" value="1"/>
</dbReference>
<dbReference type="GO" id="GO:0004673">
    <property type="term" value="F:protein histidine kinase activity"/>
    <property type="evidence" value="ECO:0007669"/>
    <property type="project" value="UniProtKB-EC"/>
</dbReference>
<dbReference type="InterPro" id="IPR004358">
    <property type="entry name" value="Sig_transdc_His_kin-like_C"/>
</dbReference>
<protein>
    <recommendedName>
        <fullName evidence="3">Chemotaxis protein CheA</fullName>
        <ecNumber evidence="2">2.7.13.3</ecNumber>
    </recommendedName>
</protein>
<keyword evidence="7" id="KW-0418">Kinase</keyword>
<dbReference type="SMART" id="SM00260">
    <property type="entry name" value="CheW"/>
    <property type="match status" value="1"/>
</dbReference>
<dbReference type="EC" id="2.7.13.3" evidence="2"/>
<feature type="domain" description="Histidine kinase" evidence="11">
    <location>
        <begin position="26"/>
        <end position="266"/>
    </location>
</feature>
<evidence type="ECO:0000256" key="8">
    <source>
        <dbReference type="ARBA" id="ARBA00022840"/>
    </source>
</evidence>
<dbReference type="PROSITE" id="PS50109">
    <property type="entry name" value="HIS_KIN"/>
    <property type="match status" value="1"/>
</dbReference>
<dbReference type="SMART" id="SM01231">
    <property type="entry name" value="H-kinase_dim"/>
    <property type="match status" value="1"/>
</dbReference>